<dbReference type="RefSeq" id="WP_013637982.1">
    <property type="nucleotide sequence ID" value="NC_015185.1"/>
</dbReference>
<proteinExistence type="predicted"/>
<accession>F0S281</accession>
<organism evidence="1 2">
    <name type="scientific">Desulfurobacterium thermolithotrophum (strain DSM 11699 / BSA)</name>
    <dbReference type="NCBI Taxonomy" id="868864"/>
    <lineage>
        <taxon>Bacteria</taxon>
        <taxon>Pseudomonadati</taxon>
        <taxon>Aquificota</taxon>
        <taxon>Aquificia</taxon>
        <taxon>Desulfurobacteriales</taxon>
        <taxon>Desulfurobacteriaceae</taxon>
        <taxon>Desulfurobacterium</taxon>
    </lineage>
</organism>
<reference evidence="1 2" key="1">
    <citation type="journal article" date="2011" name="Stand. Genomic Sci.">
        <title>Complete genome sequence of the thermophilic sulfur-reducer Desulfurobacterium thermolithotrophum type strain (BSA(T)) from a deep-sea hydrothermal vent.</title>
        <authorList>
            <person name="Goker M."/>
            <person name="Daligault H."/>
            <person name="Mwirichia R."/>
            <person name="Lapidus A."/>
            <person name="Lucas S."/>
            <person name="Deshpande S."/>
            <person name="Pagani I."/>
            <person name="Tapia R."/>
            <person name="Cheng J.F."/>
            <person name="Goodwin L."/>
            <person name="Pitluck S."/>
            <person name="Liolios K."/>
            <person name="Ivanova N."/>
            <person name="Mavromatis K."/>
            <person name="Mikhailova N."/>
            <person name="Pati A."/>
            <person name="Chen A."/>
            <person name="Palaniappan K."/>
            <person name="Han C."/>
            <person name="Land M."/>
            <person name="Hauser L."/>
            <person name="Pan C."/>
            <person name="Brambilla E.M."/>
            <person name="Rohde M."/>
            <person name="Spring S."/>
            <person name="Sikorski J."/>
            <person name="Wirth R."/>
            <person name="Detter J.C."/>
            <person name="Woyke T."/>
            <person name="Bristow J."/>
            <person name="Eisen J.A."/>
            <person name="Markowitz V."/>
            <person name="Hugenholtz P."/>
            <person name="Kyrpides N.C."/>
            <person name="Klenk H.P."/>
        </authorList>
    </citation>
    <scope>NUCLEOTIDE SEQUENCE [LARGE SCALE GENOMIC DNA]</scope>
    <source>
        <strain evidence="2">DSM 11699 / BSA</strain>
    </source>
</reference>
<evidence type="ECO:0000313" key="2">
    <source>
        <dbReference type="Proteomes" id="UP000007102"/>
    </source>
</evidence>
<evidence type="ECO:0000313" key="1">
    <source>
        <dbReference type="EMBL" id="ADY73024.1"/>
    </source>
</evidence>
<sequence>MGWRVVYLDGKEGRPFVECDTCREIGRNVIEPAAMFVKTSKYSIFEEKKKEAEEGV</sequence>
<name>F0S281_DESTD</name>
<dbReference type="AlphaFoldDB" id="F0S281"/>
<gene>
    <name evidence="1" type="ordered locus">Dester_0369</name>
</gene>
<dbReference type="EMBL" id="CP002543">
    <property type="protein sequence ID" value="ADY73024.1"/>
    <property type="molecule type" value="Genomic_DNA"/>
</dbReference>
<protein>
    <submittedName>
        <fullName evidence="1">Uncharacterized protein</fullName>
    </submittedName>
</protein>
<reference evidence="2" key="2">
    <citation type="submission" date="2011-02" db="EMBL/GenBank/DDBJ databases">
        <title>The complete genome of Desulfurobacterium thermolithotrophum DSM 11699.</title>
        <authorList>
            <consortium name="US DOE Joint Genome Institute (JGI-PGF)"/>
            <person name="Lucas S."/>
            <person name="Copeland A."/>
            <person name="Lapidus A."/>
            <person name="Bruce D."/>
            <person name="Goodwin L."/>
            <person name="Pitluck S."/>
            <person name="Kyrpides N."/>
            <person name="Mavromatis K."/>
            <person name="Pagani I."/>
            <person name="Ivanova N."/>
            <person name="Mikhailova N."/>
            <person name="Daligault H."/>
            <person name="Detter J.C."/>
            <person name="Tapia R."/>
            <person name="Han C."/>
            <person name="Land M."/>
            <person name="Hauser L."/>
            <person name="Markowitz V."/>
            <person name="Cheng J.-F."/>
            <person name="Hugenholtz P."/>
            <person name="Woyke T."/>
            <person name="Wu D."/>
            <person name="Spring S."/>
            <person name="Brambilla E."/>
            <person name="Klenk H.-P."/>
            <person name="Eisen J.A."/>
        </authorList>
    </citation>
    <scope>NUCLEOTIDE SEQUENCE [LARGE SCALE GENOMIC DNA]</scope>
    <source>
        <strain evidence="2">DSM 11699 / BSA</strain>
    </source>
</reference>
<dbReference type="InParanoid" id="F0S281"/>
<dbReference type="HOGENOM" id="CLU_3006854_0_0_0"/>
<dbReference type="KEGG" id="dte:Dester_0369"/>
<dbReference type="STRING" id="868864.Dester_0369"/>
<keyword evidence="2" id="KW-1185">Reference proteome</keyword>
<dbReference type="Proteomes" id="UP000007102">
    <property type="component" value="Chromosome"/>
</dbReference>